<reference evidence="1 2" key="1">
    <citation type="submission" date="2020-02" db="EMBL/GenBank/DDBJ databases">
        <title>Draft genome sequence of two Spirosoma agri KCTC 52727 and Spirosoma terrae KCTC 52035.</title>
        <authorList>
            <person name="Rojas J."/>
            <person name="Ambika Manirajan B."/>
            <person name="Ratering S."/>
            <person name="Suarez C."/>
            <person name="Schnell S."/>
        </authorList>
    </citation>
    <scope>NUCLEOTIDE SEQUENCE [LARGE SCALE GENOMIC DNA]</scope>
    <source>
        <strain evidence="1 2">KCTC 52727</strain>
    </source>
</reference>
<keyword evidence="2" id="KW-1185">Reference proteome</keyword>
<evidence type="ECO:0000313" key="1">
    <source>
        <dbReference type="EMBL" id="NEU66599.1"/>
    </source>
</evidence>
<name>A0A6M0IEB2_9BACT</name>
<evidence type="ECO:0000313" key="2">
    <source>
        <dbReference type="Proteomes" id="UP000477386"/>
    </source>
</evidence>
<dbReference type="RefSeq" id="WP_164035853.1">
    <property type="nucleotide sequence ID" value="NZ_JAAGNZ010000001.1"/>
</dbReference>
<dbReference type="EMBL" id="JAAGNZ010000001">
    <property type="protein sequence ID" value="NEU66599.1"/>
    <property type="molecule type" value="Genomic_DNA"/>
</dbReference>
<dbReference type="SUPFAM" id="SSF82771">
    <property type="entry name" value="GIY-YIG endonuclease"/>
    <property type="match status" value="1"/>
</dbReference>
<comment type="caution">
    <text evidence="1">The sequence shown here is derived from an EMBL/GenBank/DDBJ whole genome shotgun (WGS) entry which is preliminary data.</text>
</comment>
<dbReference type="AlphaFoldDB" id="A0A6M0IEB2"/>
<proteinExistence type="predicted"/>
<accession>A0A6M0IEB2</accession>
<gene>
    <name evidence="1" type="ORF">GK091_06885</name>
</gene>
<organism evidence="1 2">
    <name type="scientific">Spirosoma agri</name>
    <dbReference type="NCBI Taxonomy" id="1987381"/>
    <lineage>
        <taxon>Bacteria</taxon>
        <taxon>Pseudomonadati</taxon>
        <taxon>Bacteroidota</taxon>
        <taxon>Cytophagia</taxon>
        <taxon>Cytophagales</taxon>
        <taxon>Cytophagaceae</taxon>
        <taxon>Spirosoma</taxon>
    </lineage>
</organism>
<dbReference type="InterPro" id="IPR035901">
    <property type="entry name" value="GIY-YIG_endonuc_sf"/>
</dbReference>
<dbReference type="Proteomes" id="UP000477386">
    <property type="component" value="Unassembled WGS sequence"/>
</dbReference>
<protein>
    <submittedName>
        <fullName evidence="1">Uncharacterized protein</fullName>
    </submittedName>
</protein>
<sequence length="181" mass="20801">MIDLKEIQHNLLRHLEEITASLRNAELPTTCKTHTINGSQIRESTSVEQLSQQLPKKGNHIYWIEVSRPDILLTQFKEKPSAVSYKCARDNQSADSQYVYVGSCTKTKLGNRFKQHFGWGNDQTYALHLAKWISNDDLIFTFSYVEIENDLLVQYLEDQMHKELKPMFGKPGGNNKVKGLS</sequence>